<evidence type="ECO:0000313" key="3">
    <source>
        <dbReference type="EMBL" id="RLE11118.1"/>
    </source>
</evidence>
<protein>
    <recommendedName>
        <fullName evidence="2">NAD-dependent epimerase/dehydratase domain-containing protein</fullName>
    </recommendedName>
</protein>
<dbReference type="Gene3D" id="3.40.50.720">
    <property type="entry name" value="NAD(P)-binding Rossmann-like Domain"/>
    <property type="match status" value="1"/>
</dbReference>
<comment type="caution">
    <text evidence="3">The sequence shown here is derived from an EMBL/GenBank/DDBJ whole genome shotgun (WGS) entry which is preliminary data.</text>
</comment>
<dbReference type="Pfam" id="PF01370">
    <property type="entry name" value="Epimerase"/>
    <property type="match status" value="1"/>
</dbReference>
<dbReference type="AlphaFoldDB" id="A0A662D8B5"/>
<accession>A0A662D8B5</accession>
<dbReference type="InterPro" id="IPR001509">
    <property type="entry name" value="Epimerase_deHydtase"/>
</dbReference>
<dbReference type="SUPFAM" id="SSF51735">
    <property type="entry name" value="NAD(P)-binding Rossmann-fold domains"/>
    <property type="match status" value="1"/>
</dbReference>
<feature type="domain" description="NAD-dependent epimerase/dehydratase" evidence="2">
    <location>
        <begin position="3"/>
        <end position="241"/>
    </location>
</feature>
<organism evidence="3 4">
    <name type="scientific">Aerophobetes bacterium</name>
    <dbReference type="NCBI Taxonomy" id="2030807"/>
    <lineage>
        <taxon>Bacteria</taxon>
        <taxon>Candidatus Aerophobota</taxon>
    </lineage>
</organism>
<evidence type="ECO:0000256" key="1">
    <source>
        <dbReference type="ARBA" id="ARBA00007637"/>
    </source>
</evidence>
<dbReference type="Proteomes" id="UP000267654">
    <property type="component" value="Unassembled WGS sequence"/>
</dbReference>
<reference evidence="3 4" key="1">
    <citation type="submission" date="2018-06" db="EMBL/GenBank/DDBJ databases">
        <title>Extensive metabolic versatility and redundancy in microbially diverse, dynamic hydrothermal sediments.</title>
        <authorList>
            <person name="Dombrowski N."/>
            <person name="Teske A."/>
            <person name="Baker B.J."/>
        </authorList>
    </citation>
    <scope>NUCLEOTIDE SEQUENCE [LARGE SCALE GENOMIC DNA]</scope>
    <source>
        <strain evidence="3">B19_G9</strain>
    </source>
</reference>
<dbReference type="InterPro" id="IPR036291">
    <property type="entry name" value="NAD(P)-bd_dom_sf"/>
</dbReference>
<evidence type="ECO:0000313" key="4">
    <source>
        <dbReference type="Proteomes" id="UP000267654"/>
    </source>
</evidence>
<comment type="similarity">
    <text evidence="1">Belongs to the NAD(P)-dependent epimerase/dehydratase family.</text>
</comment>
<dbReference type="EMBL" id="QMQB01000277">
    <property type="protein sequence ID" value="RLE11118.1"/>
    <property type="molecule type" value="Genomic_DNA"/>
</dbReference>
<dbReference type="PANTHER" id="PTHR43000">
    <property type="entry name" value="DTDP-D-GLUCOSE 4,6-DEHYDRATASE-RELATED"/>
    <property type="match status" value="1"/>
</dbReference>
<sequence length="318" mass="35780">MAVLITGGYGLLGSWVAYYLAKDGKKVIMFDVALREFDYLEKVKSLLIPVKGSVLDWSGLLQTFKKFNSEIEGIIHTPAIMATPGYWENPYQSTTLNITGTLNILEMARIFGIKKVVYISSGAVYGEVKDKASEITHPVRPSDLYGASKASAEFIGFQYQNHYGIDFRVVRPYFFFGPGRLPSELPPIFRTLFGCIEGLSNLELEKGADQSLGFTYVKDTAWGTVLVYRAKNLRYKTFNIAAEKAINFVKLVEISRKHSSSSCKVKIGPGKLFPRGETLDISLAKKELGFEPKYTIEEAVAEYANWIRKNKNYLRENQ</sequence>
<proteinExistence type="inferred from homology"/>
<gene>
    <name evidence="3" type="ORF">DRI96_06760</name>
</gene>
<name>A0A662D8B5_UNCAE</name>
<evidence type="ECO:0000259" key="2">
    <source>
        <dbReference type="Pfam" id="PF01370"/>
    </source>
</evidence>